<keyword evidence="1" id="KW-0732">Signal</keyword>
<accession>A0A839TLW0</accession>
<dbReference type="PROSITE" id="PS51257">
    <property type="entry name" value="PROKAR_LIPOPROTEIN"/>
    <property type="match status" value="1"/>
</dbReference>
<dbReference type="AlphaFoldDB" id="A0A839TLW0"/>
<dbReference type="EMBL" id="JACHXJ010000001">
    <property type="protein sequence ID" value="MBB3126720.1"/>
    <property type="molecule type" value="Genomic_DNA"/>
</dbReference>
<organism evidence="2 3">
    <name type="scientific">Paenibacillus rhizosphaerae</name>
    <dbReference type="NCBI Taxonomy" id="297318"/>
    <lineage>
        <taxon>Bacteria</taxon>
        <taxon>Bacillati</taxon>
        <taxon>Bacillota</taxon>
        <taxon>Bacilli</taxon>
        <taxon>Bacillales</taxon>
        <taxon>Paenibacillaceae</taxon>
        <taxon>Paenibacillus</taxon>
    </lineage>
</organism>
<sequence length="168" mass="19544">MKIRWLILLCFVLIAGCSHSPSTIEEAMNESDIPYDDILKTFDPDNKHTVVFYRNDHQYNVGLLKHKRQSWTWIVGTNSDIKLEQDIDWSYCNLNELSPMFVGTVNNKDIRTVIVETRKVKTEAQLISTSDGTVYWYVLLDEPQYPPMRFTGYDDRGQIVYDTGPLDD</sequence>
<feature type="chain" id="PRO_5039173107" description="DUF5590 domain-containing protein" evidence="1">
    <location>
        <begin position="21"/>
        <end position="168"/>
    </location>
</feature>
<proteinExistence type="predicted"/>
<comment type="caution">
    <text evidence="2">The sequence shown here is derived from an EMBL/GenBank/DDBJ whole genome shotgun (WGS) entry which is preliminary data.</text>
</comment>
<evidence type="ECO:0000313" key="3">
    <source>
        <dbReference type="Proteomes" id="UP000517523"/>
    </source>
</evidence>
<reference evidence="2 3" key="1">
    <citation type="submission" date="2020-08" db="EMBL/GenBank/DDBJ databases">
        <title>Genomic Encyclopedia of Type Strains, Phase III (KMG-III): the genomes of soil and plant-associated and newly described type strains.</title>
        <authorList>
            <person name="Whitman W."/>
        </authorList>
    </citation>
    <scope>NUCLEOTIDE SEQUENCE [LARGE SCALE GENOMIC DNA]</scope>
    <source>
        <strain evidence="2 3">CECT 5831</strain>
    </source>
</reference>
<dbReference type="RefSeq" id="WP_183580376.1">
    <property type="nucleotide sequence ID" value="NZ_JACHXJ010000001.1"/>
</dbReference>
<feature type="signal peptide" evidence="1">
    <location>
        <begin position="1"/>
        <end position="20"/>
    </location>
</feature>
<protein>
    <recommendedName>
        <fullName evidence="4">DUF5590 domain-containing protein</fullName>
    </recommendedName>
</protein>
<evidence type="ECO:0000313" key="2">
    <source>
        <dbReference type="EMBL" id="MBB3126720.1"/>
    </source>
</evidence>
<dbReference type="Proteomes" id="UP000517523">
    <property type="component" value="Unassembled WGS sequence"/>
</dbReference>
<evidence type="ECO:0008006" key="4">
    <source>
        <dbReference type="Google" id="ProtNLM"/>
    </source>
</evidence>
<gene>
    <name evidence="2" type="ORF">FHS19_001374</name>
</gene>
<evidence type="ECO:0000256" key="1">
    <source>
        <dbReference type="SAM" id="SignalP"/>
    </source>
</evidence>
<name>A0A839TLW0_9BACL</name>